<gene>
    <name evidence="2" type="ordered locus">SNE_A08480</name>
</gene>
<reference key="1">
    <citation type="journal article" date="2011" name="Mol. Biol. Evol.">
        <title>Unity in variety -- the pan-genome of the Chlamydiae.</title>
        <authorList>
            <person name="Collingro A."/>
            <person name="Tischler P."/>
            <person name="Weinmaier T."/>
            <person name="Penz T."/>
            <person name="Heinz E."/>
            <person name="Brunham R.C."/>
            <person name="Read T.D."/>
            <person name="Bavoil P.M."/>
            <person name="Sachse K."/>
            <person name="Kahane S."/>
            <person name="Friedman M.G."/>
            <person name="Rattei T."/>
            <person name="Myers G.S.A."/>
            <person name="Horn M."/>
        </authorList>
    </citation>
    <scope>NUCLEOTIDE SEQUENCE</scope>
    <source>
        <strain>Z</strain>
    </source>
</reference>
<dbReference type="Proteomes" id="UP000000496">
    <property type="component" value="Chromosome gsn.131"/>
</dbReference>
<feature type="compositionally biased region" description="Polar residues" evidence="1">
    <location>
        <begin position="1"/>
        <end position="11"/>
    </location>
</feature>
<accession>F8L7J2</accession>
<keyword evidence="3" id="KW-1185">Reference proteome</keyword>
<feature type="region of interest" description="Disordered" evidence="1">
    <location>
        <begin position="1"/>
        <end position="32"/>
    </location>
</feature>
<evidence type="ECO:0000313" key="2">
    <source>
        <dbReference type="EMBL" id="CCB88725.1"/>
    </source>
</evidence>
<dbReference type="HOGENOM" id="CLU_446808_0_0_0"/>
<dbReference type="EMBL" id="FR872582">
    <property type="protein sequence ID" value="CCB88725.1"/>
    <property type="molecule type" value="Genomic_DNA"/>
</dbReference>
<dbReference type="KEGG" id="sng:SNE_A08480"/>
<dbReference type="OrthoDB" id="9822947at2"/>
<protein>
    <submittedName>
        <fullName evidence="2">Uncharacterized protein</fullName>
    </submittedName>
</protein>
<dbReference type="RefSeq" id="WP_013943192.1">
    <property type="nucleotide sequence ID" value="NC_015713.1"/>
</dbReference>
<reference evidence="2 3" key="2">
    <citation type="journal article" date="2011" name="Mol. Biol. Evol.">
        <title>Unity in variety--the pan-genome of the Chlamydiae.</title>
        <authorList>
            <person name="Collingro A."/>
            <person name="Tischler P."/>
            <person name="Weinmaier T."/>
            <person name="Penz T."/>
            <person name="Heinz E."/>
            <person name="Brunham R.C."/>
            <person name="Read T.D."/>
            <person name="Bavoil P.M."/>
            <person name="Sachse K."/>
            <person name="Kahane S."/>
            <person name="Friedman M.G."/>
            <person name="Rattei T."/>
            <person name="Myers G.S."/>
            <person name="Horn M."/>
        </authorList>
    </citation>
    <scope>NUCLEOTIDE SEQUENCE [LARGE SCALE GENOMIC DNA]</scope>
    <source>
        <strain evidence="3">ATCC VR-1471 / Z</strain>
    </source>
</reference>
<evidence type="ECO:0000256" key="1">
    <source>
        <dbReference type="SAM" id="MobiDB-lite"/>
    </source>
</evidence>
<proteinExistence type="predicted"/>
<organism evidence="2 3">
    <name type="scientific">Simkania negevensis (strain ATCC VR-1471 / DSM 27360 / Z)</name>
    <dbReference type="NCBI Taxonomy" id="331113"/>
    <lineage>
        <taxon>Bacteria</taxon>
        <taxon>Pseudomonadati</taxon>
        <taxon>Chlamydiota</taxon>
        <taxon>Chlamydiia</taxon>
        <taxon>Parachlamydiales</taxon>
        <taxon>Simkaniaceae</taxon>
        <taxon>Simkania</taxon>
    </lineage>
</organism>
<evidence type="ECO:0000313" key="3">
    <source>
        <dbReference type="Proteomes" id="UP000000496"/>
    </source>
</evidence>
<name>F8L7J2_SIMNZ</name>
<dbReference type="AlphaFoldDB" id="F8L7J2"/>
<sequence length="611" mass="71007">MSGFPSPQSFPSDDETLSPPQIPSSLKSDQKKLKSQTFLYPIDETDDFYDPFSDLSLFLSNKIKKEIQEAGTSKKWSGKIEANLLAKILPEFKKHFPKYRLGATALKKVWEKVSYYYDKIQHHTGAITEEGKLNLPLMIRENLKTKAPQASPLNLPPYHQAHQIAVKISECIATLEGRRPDLDQLTKMIWAVQKNTMRELSPHAAKSPYEDYDKLDKLIVKTALEVCSQYPQIDLNVLKMQILKRLETYGAIQSLVKKNQLRSSLSMLLASKLCPTTLLAVKLSIPEKQALEKFIDLQLEYSEQNEVFSFDTHCQELVERILALYPLAKELPRDLSEVGVREVIRSICLSQGPLPLDSALYVFINAEMHLMKDDKMFEDLQDLEDRLVDAYDLSLSLPELNQELFEVFELLIWKKLSEKKGFLAEIPSQTLEVLERELGNSMIDQPHKSFRTIVRQTLQFFKKVQELPFHNTQDKEFWLTVKKKSEIWALQNEMLCRWIHFDDQTPLLSFLKQEWKSKLSLSKILGKTLKKFPILASFEDQLRSRLWILEQYFWYAELSDGSESSYDRFLKKQYLNLQNAYPECTQRELLEKLKAISHEMLPLIPFEEIAL</sequence>
<dbReference type="STRING" id="331113.SNE_A08480"/>